<evidence type="ECO:0000259" key="14">
    <source>
        <dbReference type="PROSITE" id="PS50885"/>
    </source>
</evidence>
<dbReference type="InterPro" id="IPR004089">
    <property type="entry name" value="MCPsignal_dom"/>
</dbReference>
<dbReference type="CDD" id="cd11386">
    <property type="entry name" value="MCP_signal"/>
    <property type="match status" value="1"/>
</dbReference>
<feature type="domain" description="HAMP" evidence="14">
    <location>
        <begin position="221"/>
        <end position="274"/>
    </location>
</feature>
<keyword evidence="16" id="KW-1185">Reference proteome</keyword>
<evidence type="ECO:0000256" key="9">
    <source>
        <dbReference type="ARBA" id="ARBA00029447"/>
    </source>
</evidence>
<evidence type="ECO:0000313" key="15">
    <source>
        <dbReference type="EMBL" id="SQD79923.1"/>
    </source>
</evidence>
<feature type="domain" description="Methyl-accepting transducer" evidence="13">
    <location>
        <begin position="279"/>
        <end position="515"/>
    </location>
</feature>
<keyword evidence="3" id="KW-0488">Methylation</keyword>
<dbReference type="SUPFAM" id="SSF58104">
    <property type="entry name" value="Methyl-accepting chemotaxis protein (MCP) signaling domain"/>
    <property type="match status" value="1"/>
</dbReference>
<dbReference type="PANTHER" id="PTHR32089">
    <property type="entry name" value="METHYL-ACCEPTING CHEMOTAXIS PROTEIN MCPB"/>
    <property type="match status" value="1"/>
</dbReference>
<dbReference type="Pfam" id="PF12729">
    <property type="entry name" value="4HB_MCP_1"/>
    <property type="match status" value="1"/>
</dbReference>
<evidence type="ECO:0000256" key="2">
    <source>
        <dbReference type="ARBA" id="ARBA00022475"/>
    </source>
</evidence>
<keyword evidence="7 12" id="KW-0472">Membrane</keyword>
<dbReference type="PANTHER" id="PTHR32089:SF39">
    <property type="entry name" value="METHYL-ACCEPTING CHEMOTAXIS PROTEIN HLYB"/>
    <property type="match status" value="1"/>
</dbReference>
<proteinExistence type="inferred from homology"/>
<accession>A0A330LT46</accession>
<keyword evidence="2" id="KW-1003">Cell membrane</keyword>
<dbReference type="Gene3D" id="1.10.287.950">
    <property type="entry name" value="Methyl-accepting chemotaxis protein"/>
    <property type="match status" value="1"/>
</dbReference>
<feature type="transmembrane region" description="Helical" evidence="12">
    <location>
        <begin position="201"/>
        <end position="220"/>
    </location>
</feature>
<gene>
    <name evidence="15" type="primary">hlyB</name>
    <name evidence="15" type="ORF">MORIYA_3468</name>
</gene>
<keyword evidence="8 10" id="KW-0807">Transducer</keyword>
<keyword evidence="4" id="KW-0145">Chemotaxis</keyword>
<evidence type="ECO:0000256" key="1">
    <source>
        <dbReference type="ARBA" id="ARBA00004651"/>
    </source>
</evidence>
<dbReference type="AlphaFoldDB" id="A0A330LT46"/>
<keyword evidence="6 12" id="KW-1133">Transmembrane helix</keyword>
<dbReference type="GO" id="GO:0005886">
    <property type="term" value="C:plasma membrane"/>
    <property type="evidence" value="ECO:0007669"/>
    <property type="project" value="UniProtKB-SubCell"/>
</dbReference>
<dbReference type="Proteomes" id="UP000250163">
    <property type="component" value="Chromosome MORIYA"/>
</dbReference>
<dbReference type="PROSITE" id="PS50111">
    <property type="entry name" value="CHEMOTAXIS_TRANSDUC_2"/>
    <property type="match status" value="1"/>
</dbReference>
<feature type="coiled-coil region" evidence="11">
    <location>
        <begin position="350"/>
        <end position="377"/>
    </location>
</feature>
<keyword evidence="5 12" id="KW-0812">Transmembrane</keyword>
<dbReference type="InterPro" id="IPR003660">
    <property type="entry name" value="HAMP_dom"/>
</dbReference>
<keyword evidence="11" id="KW-0175">Coiled coil</keyword>
<dbReference type="GO" id="GO:0007165">
    <property type="term" value="P:signal transduction"/>
    <property type="evidence" value="ECO:0007669"/>
    <property type="project" value="UniProtKB-KW"/>
</dbReference>
<dbReference type="FunFam" id="1.10.287.950:FF:000001">
    <property type="entry name" value="Methyl-accepting chemotaxis sensory transducer"/>
    <property type="match status" value="1"/>
</dbReference>
<dbReference type="SMART" id="SM00283">
    <property type="entry name" value="MA"/>
    <property type="match status" value="1"/>
</dbReference>
<comment type="similarity">
    <text evidence="9">Belongs to the methyl-accepting chemotaxis (MCP) protein family.</text>
</comment>
<name>A0A330LT46_9GAMM</name>
<dbReference type="CDD" id="cd06225">
    <property type="entry name" value="HAMP"/>
    <property type="match status" value="1"/>
</dbReference>
<evidence type="ECO:0000256" key="12">
    <source>
        <dbReference type="SAM" id="Phobius"/>
    </source>
</evidence>
<reference evidence="16" key="1">
    <citation type="submission" date="2018-05" db="EMBL/GenBank/DDBJ databases">
        <authorList>
            <person name="Cea G.-C."/>
            <person name="William W."/>
        </authorList>
    </citation>
    <scope>NUCLEOTIDE SEQUENCE [LARGE SCALE GENOMIC DNA]</scope>
    <source>
        <strain evidence="16">DB21MT 5</strain>
    </source>
</reference>
<protein>
    <submittedName>
        <fullName evidence="15">Methyl-accepting chemotaxis protein HlyB</fullName>
    </submittedName>
</protein>
<evidence type="ECO:0000256" key="10">
    <source>
        <dbReference type="PROSITE-ProRule" id="PRU00284"/>
    </source>
</evidence>
<evidence type="ECO:0000313" key="16">
    <source>
        <dbReference type="Proteomes" id="UP000250163"/>
    </source>
</evidence>
<evidence type="ECO:0000256" key="8">
    <source>
        <dbReference type="ARBA" id="ARBA00023224"/>
    </source>
</evidence>
<dbReference type="InterPro" id="IPR024478">
    <property type="entry name" value="HlyB_4HB_MCP"/>
</dbReference>
<evidence type="ECO:0000256" key="4">
    <source>
        <dbReference type="ARBA" id="ARBA00022500"/>
    </source>
</evidence>
<dbReference type="EMBL" id="LS483250">
    <property type="protein sequence ID" value="SQD79923.1"/>
    <property type="molecule type" value="Genomic_DNA"/>
</dbReference>
<evidence type="ECO:0000256" key="3">
    <source>
        <dbReference type="ARBA" id="ARBA00022481"/>
    </source>
</evidence>
<dbReference type="Pfam" id="PF00015">
    <property type="entry name" value="MCPsignal"/>
    <property type="match status" value="1"/>
</dbReference>
<comment type="subcellular location">
    <subcellularLocation>
        <location evidence="1">Cell membrane</location>
        <topology evidence="1">Multi-pass membrane protein</topology>
    </subcellularLocation>
</comment>
<dbReference type="PROSITE" id="PS50885">
    <property type="entry name" value="HAMP"/>
    <property type="match status" value="1"/>
</dbReference>
<sequence>MVNKMLNKLTLKSKLIIAILIPCLALILVSLASLNSMSVMGHKAEQLYLNTAAPMRALAEVASRIPRMRVGVDMMLLQETSLRDKKGIKTRVKDAHTEDIPEMRQAIEYAVKAQVNPQIKAEAKELLKTFEDMVSNELVPMLNALDSGDLSTAKRIYKEQYAKSYGVMRKATSRILDSLLVQAEEHNQSSISTYESARTNLIVILTIGISISILISWLIISGVRRSVDTLRNAMVDASDNMSLDIRIKLNGKDEFTDIADSFNRLLSKVQTSIVQIVEHSQELAEMAADVTDKAHATQNNCSLQKDRTIQVATAVNELGMTVKEIALNATHAADTATEARISSRKGREVVNLTQQKINELTLEFEQASQMVNTLACEVDAISSTLDTIRSISEQTNLLALNAAIEAARAGEKGRGFAVVADEVRTLAGRSAKSTEEIQEVINKLQAESKKTVIAMERGSTQARLVVESATKINESLAEIDNHIDQISEQNMLVATATEEQSIVVEDINRNTEEINMLTGETENTAVHLKHASTKLQTLSTQLDKAVSIFNL</sequence>
<evidence type="ECO:0000259" key="13">
    <source>
        <dbReference type="PROSITE" id="PS50111"/>
    </source>
</evidence>
<evidence type="ECO:0000256" key="7">
    <source>
        <dbReference type="ARBA" id="ARBA00023136"/>
    </source>
</evidence>
<dbReference type="GO" id="GO:0006935">
    <property type="term" value="P:chemotaxis"/>
    <property type="evidence" value="ECO:0007669"/>
    <property type="project" value="UniProtKB-KW"/>
</dbReference>
<evidence type="ECO:0000256" key="5">
    <source>
        <dbReference type="ARBA" id="ARBA00022692"/>
    </source>
</evidence>
<evidence type="ECO:0000256" key="6">
    <source>
        <dbReference type="ARBA" id="ARBA00022989"/>
    </source>
</evidence>
<organism evidence="15 16">
    <name type="scientific">Moritella yayanosii</name>
    <dbReference type="NCBI Taxonomy" id="69539"/>
    <lineage>
        <taxon>Bacteria</taxon>
        <taxon>Pseudomonadati</taxon>
        <taxon>Pseudomonadota</taxon>
        <taxon>Gammaproteobacteria</taxon>
        <taxon>Alteromonadales</taxon>
        <taxon>Moritellaceae</taxon>
        <taxon>Moritella</taxon>
    </lineage>
</organism>
<evidence type="ECO:0000256" key="11">
    <source>
        <dbReference type="SAM" id="Coils"/>
    </source>
</evidence>
<dbReference type="KEGG" id="mya:MORIYA_3468"/>